<sequence>MRCLTLADALAARGADCVFLCRPHAGNLLGLIEQRGHRALALPAPAQGAAAGPAGPAHARWLGTDWATDAADTRKALGGEPVDWLVVDHYALDARWERELRSRCRQLMAIDDLADREHDCDLLFDQNWNGPDYARRYDGLVPAHCQLLLGPRHVLLRPEYLKLREWLPPRDGMVRRVLVFVGGSDLQGLTSRILRALDEPDLRALAADVVVGANYPDAGALAEQAARRPGTVLHGPQPSLAGLMARADLMIGAGGTTTWERMSLGLPGIVISVAPNQTPANQALHDAGYIDFLGEVDAVSAADIARSVRGCLGDGATLRARSRAISALVPGLGTEELCERLLG</sequence>
<reference evidence="1 2" key="1">
    <citation type="submission" date="2022-08" db="EMBL/GenBank/DDBJ databases">
        <title>Reclassification of Massilia species as members of the genera Telluria, Duganella, Pseudoduganella, Mokoshia gen. nov. and Zemynaea gen. nov. using orthogonal and non-orthogonal genome-based approaches.</title>
        <authorList>
            <person name="Bowman J.P."/>
        </authorList>
    </citation>
    <scope>NUCLEOTIDE SEQUENCE [LARGE SCALE GENOMIC DNA]</scope>
    <source>
        <strain evidence="1 2">JCM 31607</strain>
    </source>
</reference>
<dbReference type="Gene3D" id="3.40.50.11190">
    <property type="match status" value="1"/>
</dbReference>
<dbReference type="GO" id="GO:0016787">
    <property type="term" value="F:hydrolase activity"/>
    <property type="evidence" value="ECO:0007669"/>
    <property type="project" value="UniProtKB-KW"/>
</dbReference>
<keyword evidence="2" id="KW-1185">Reference proteome</keyword>
<dbReference type="SUPFAM" id="SSF53756">
    <property type="entry name" value="UDP-Glycosyltransferase/glycogen phosphorylase"/>
    <property type="match status" value="2"/>
</dbReference>
<dbReference type="NCBIfam" id="TIGR03590">
    <property type="entry name" value="PseG"/>
    <property type="match status" value="1"/>
</dbReference>
<dbReference type="EMBL" id="JANUGV010000001">
    <property type="protein sequence ID" value="MCS0606982.1"/>
    <property type="molecule type" value="Genomic_DNA"/>
</dbReference>
<protein>
    <submittedName>
        <fullName evidence="1">UDP-2,4-diacetamido-2,4, 6-trideoxy-beta-L-altropyranose hydrolase</fullName>
        <ecNumber evidence="1">3.6.1.57</ecNumber>
    </submittedName>
</protein>
<comment type="caution">
    <text evidence="1">The sequence shown here is derived from an EMBL/GenBank/DDBJ whole genome shotgun (WGS) entry which is preliminary data.</text>
</comment>
<dbReference type="Proteomes" id="UP001205861">
    <property type="component" value="Unassembled WGS sequence"/>
</dbReference>
<proteinExistence type="predicted"/>
<gene>
    <name evidence="1" type="primary">pseG</name>
    <name evidence="1" type="ORF">NX773_02240</name>
</gene>
<organism evidence="1 2">
    <name type="scientific">Massilia solisilvae</name>
    <dbReference type="NCBI Taxonomy" id="1811225"/>
    <lineage>
        <taxon>Bacteria</taxon>
        <taxon>Pseudomonadati</taxon>
        <taxon>Pseudomonadota</taxon>
        <taxon>Betaproteobacteria</taxon>
        <taxon>Burkholderiales</taxon>
        <taxon>Oxalobacteraceae</taxon>
        <taxon>Telluria group</taxon>
        <taxon>Massilia</taxon>
    </lineage>
</organism>
<evidence type="ECO:0000313" key="1">
    <source>
        <dbReference type="EMBL" id="MCS0606982.1"/>
    </source>
</evidence>
<name>A0ABT2BF15_9BURK</name>
<accession>A0ABT2BF15</accession>
<keyword evidence="1" id="KW-0378">Hydrolase</keyword>
<dbReference type="EC" id="3.6.1.57" evidence="1"/>
<dbReference type="InterPro" id="IPR020023">
    <property type="entry name" value="PseG"/>
</dbReference>
<dbReference type="Gene3D" id="3.40.50.2000">
    <property type="entry name" value="Glycogen Phosphorylase B"/>
    <property type="match status" value="1"/>
</dbReference>
<evidence type="ECO:0000313" key="2">
    <source>
        <dbReference type="Proteomes" id="UP001205861"/>
    </source>
</evidence>